<dbReference type="Proteomes" id="UP000321362">
    <property type="component" value="Chromosome"/>
</dbReference>
<dbReference type="InterPro" id="IPR016181">
    <property type="entry name" value="Acyl_CoA_acyltransferase"/>
</dbReference>
<evidence type="ECO:0000313" key="3">
    <source>
        <dbReference type="Proteomes" id="UP000321362"/>
    </source>
</evidence>
<reference evidence="2 3" key="1">
    <citation type="journal article" date="2013" name="J. Microbiol.">
        <title>Mucilaginibacter ginsenosidivorax sp. nov., with ginsenoside converting activity isolated from sediment.</title>
        <authorList>
            <person name="Kim J.K."/>
            <person name="Choi T.E."/>
            <person name="Liu Q.M."/>
            <person name="Park H.Y."/>
            <person name="Yi T.H."/>
            <person name="Yoon M.H."/>
            <person name="Kim S.C."/>
            <person name="Im W.T."/>
        </authorList>
    </citation>
    <scope>NUCLEOTIDE SEQUENCE [LARGE SCALE GENOMIC DNA]</scope>
    <source>
        <strain evidence="2 3">KHI28</strain>
    </source>
</reference>
<organism evidence="2 3">
    <name type="scientific">Mucilaginibacter ginsenosidivorax</name>
    <dbReference type="NCBI Taxonomy" id="862126"/>
    <lineage>
        <taxon>Bacteria</taxon>
        <taxon>Pseudomonadati</taxon>
        <taxon>Bacteroidota</taxon>
        <taxon>Sphingobacteriia</taxon>
        <taxon>Sphingobacteriales</taxon>
        <taxon>Sphingobacteriaceae</taxon>
        <taxon>Mucilaginibacter</taxon>
    </lineage>
</organism>
<dbReference type="Pfam" id="PF13302">
    <property type="entry name" value="Acetyltransf_3"/>
    <property type="match status" value="1"/>
</dbReference>
<protein>
    <submittedName>
        <fullName evidence="2">GNAT family N-acetyltransferase</fullName>
    </submittedName>
</protein>
<dbReference type="Gene3D" id="3.40.630.30">
    <property type="match status" value="1"/>
</dbReference>
<evidence type="ECO:0000313" key="2">
    <source>
        <dbReference type="EMBL" id="QEC78801.1"/>
    </source>
</evidence>
<proteinExistence type="predicted"/>
<dbReference type="RefSeq" id="WP_147057788.1">
    <property type="nucleotide sequence ID" value="NZ_CP042437.1"/>
</dbReference>
<dbReference type="InterPro" id="IPR051531">
    <property type="entry name" value="N-acetyltransferase"/>
</dbReference>
<feature type="domain" description="N-acetyltransferase" evidence="1">
    <location>
        <begin position="10"/>
        <end position="164"/>
    </location>
</feature>
<evidence type="ECO:0000259" key="1">
    <source>
        <dbReference type="PROSITE" id="PS51186"/>
    </source>
</evidence>
<dbReference type="EMBL" id="CP042437">
    <property type="protein sequence ID" value="QEC78801.1"/>
    <property type="molecule type" value="Genomic_DNA"/>
</dbReference>
<dbReference type="GO" id="GO:0016747">
    <property type="term" value="F:acyltransferase activity, transferring groups other than amino-acyl groups"/>
    <property type="evidence" value="ECO:0007669"/>
    <property type="project" value="InterPro"/>
</dbReference>
<sequence>MSFSLESRRLIIRPFIAADEAPYVNIHMDPLVNVYLPVRTAEQYSELLQQSMAQPHAALNRWAIVERETGNFMGSCLLREFNAGDDAVIELGYSLAAPYWGKGYATEMAKLVVDYAFTIPQTQKVVAVTDQENKGSQMVLLKSGFIDQGLVDRYEGLILSYFEYPRR</sequence>
<dbReference type="KEGG" id="mgk:FSB76_23660"/>
<dbReference type="OrthoDB" id="9788916at2"/>
<accession>A0A5B8W564</accession>
<gene>
    <name evidence="2" type="ORF">FSB76_23660</name>
</gene>
<dbReference type="PANTHER" id="PTHR43792">
    <property type="entry name" value="GNAT FAMILY, PUTATIVE (AFU_ORTHOLOGUE AFUA_3G00765)-RELATED-RELATED"/>
    <property type="match status" value="1"/>
</dbReference>
<keyword evidence="3" id="KW-1185">Reference proteome</keyword>
<dbReference type="AlphaFoldDB" id="A0A5B8W564"/>
<dbReference type="PANTHER" id="PTHR43792:SF1">
    <property type="entry name" value="N-ACETYLTRANSFERASE DOMAIN-CONTAINING PROTEIN"/>
    <property type="match status" value="1"/>
</dbReference>
<keyword evidence="2" id="KW-0808">Transferase</keyword>
<dbReference type="InterPro" id="IPR000182">
    <property type="entry name" value="GNAT_dom"/>
</dbReference>
<dbReference type="SUPFAM" id="SSF55729">
    <property type="entry name" value="Acyl-CoA N-acyltransferases (Nat)"/>
    <property type="match status" value="1"/>
</dbReference>
<dbReference type="PROSITE" id="PS51186">
    <property type="entry name" value="GNAT"/>
    <property type="match status" value="1"/>
</dbReference>
<name>A0A5B8W564_9SPHI</name>